<dbReference type="AlphaFoldDB" id="A0AA36NIG4"/>
<accession>A0AA36NIG4</accession>
<feature type="region of interest" description="Disordered" evidence="2">
    <location>
        <begin position="257"/>
        <end position="285"/>
    </location>
</feature>
<feature type="compositionally biased region" description="Acidic residues" evidence="2">
    <location>
        <begin position="274"/>
        <end position="284"/>
    </location>
</feature>
<evidence type="ECO:0000256" key="2">
    <source>
        <dbReference type="SAM" id="MobiDB-lite"/>
    </source>
</evidence>
<name>A0AA36NIG4_9DINO</name>
<sequence length="371" mass="42686">MAADVAKLCASLDKIFKSFSTQEVQLDPKEMTNLRDRGTIQYVEQKFQAHLQRARAAFLQEFRNHAVVVETEVKKIRNEMTEQMEEKYGKMLGELRTSVLDSEGVVQSQKAEISQLKGVVASQESYMTAAKNQEQLQEAVRSLETQLESARVDILQLKHQLAGREDLVSQLRGELAFLSAEVQRSEAQRQEEQRLAEERLSGAQKAMQQHQKLFTDHMQRYSQEFSEYKEKTSDQLQILAILNRRLKEALRHMEQERQRHAEARAKPSPRIGEVEEEIEEEEAFEPYVESAAPAYRTDDMGMDTAWRDYKISNFELDLPAKPPPKFKVERVRRVLPMPAPIPTMETPRPMRLLQLPAVSPALGGILSPRPR</sequence>
<comment type="caution">
    <text evidence="3">The sequence shown here is derived from an EMBL/GenBank/DDBJ whole genome shotgun (WGS) entry which is preliminary data.</text>
</comment>
<dbReference type="EMBL" id="CAUJNA010003705">
    <property type="protein sequence ID" value="CAJ1408154.1"/>
    <property type="molecule type" value="Genomic_DNA"/>
</dbReference>
<dbReference type="Proteomes" id="UP001178507">
    <property type="component" value="Unassembled WGS sequence"/>
</dbReference>
<evidence type="ECO:0000313" key="4">
    <source>
        <dbReference type="Proteomes" id="UP001178507"/>
    </source>
</evidence>
<gene>
    <name evidence="3" type="ORF">EVOR1521_LOCUS29660</name>
</gene>
<evidence type="ECO:0000256" key="1">
    <source>
        <dbReference type="SAM" id="Coils"/>
    </source>
</evidence>
<organism evidence="3 4">
    <name type="scientific">Effrenium voratum</name>
    <dbReference type="NCBI Taxonomy" id="2562239"/>
    <lineage>
        <taxon>Eukaryota</taxon>
        <taxon>Sar</taxon>
        <taxon>Alveolata</taxon>
        <taxon>Dinophyceae</taxon>
        <taxon>Suessiales</taxon>
        <taxon>Symbiodiniaceae</taxon>
        <taxon>Effrenium</taxon>
    </lineage>
</organism>
<evidence type="ECO:0000313" key="3">
    <source>
        <dbReference type="EMBL" id="CAJ1408154.1"/>
    </source>
</evidence>
<protein>
    <submittedName>
        <fullName evidence="3">Uncharacterized protein</fullName>
    </submittedName>
</protein>
<feature type="coiled-coil region" evidence="1">
    <location>
        <begin position="59"/>
        <end position="86"/>
    </location>
</feature>
<reference evidence="3" key="1">
    <citation type="submission" date="2023-08" db="EMBL/GenBank/DDBJ databases">
        <authorList>
            <person name="Chen Y."/>
            <person name="Shah S."/>
            <person name="Dougan E. K."/>
            <person name="Thang M."/>
            <person name="Chan C."/>
        </authorList>
    </citation>
    <scope>NUCLEOTIDE SEQUENCE</scope>
</reference>
<keyword evidence="1" id="KW-0175">Coiled coil</keyword>
<keyword evidence="4" id="KW-1185">Reference proteome</keyword>
<proteinExistence type="predicted"/>
<feature type="coiled-coil region" evidence="1">
    <location>
        <begin position="126"/>
        <end position="195"/>
    </location>
</feature>